<evidence type="ECO:0000313" key="2">
    <source>
        <dbReference type="EMBL" id="KAJ0219042.1"/>
    </source>
</evidence>
<protein>
    <submittedName>
        <fullName evidence="2">Uncharacterized protein</fullName>
    </submittedName>
</protein>
<keyword evidence="1" id="KW-0812">Transmembrane</keyword>
<keyword evidence="1" id="KW-1133">Transmembrane helix</keyword>
<dbReference type="EMBL" id="NBSK02000003">
    <property type="protein sequence ID" value="KAJ0219042.1"/>
    <property type="molecule type" value="Genomic_DNA"/>
</dbReference>
<sequence>MNLTLYPSNASFGALRVPYCMIFILFFQLLISLLGTLTMIGPLSHAIIIFGDNVSVMYLDLYLIPHQRTKHMEVYSQFVREYVMTGHVHV</sequence>
<name>A0A9R1WA00_LACSA</name>
<keyword evidence="1" id="KW-0472">Membrane</keyword>
<reference evidence="2 3" key="1">
    <citation type="journal article" date="2017" name="Nat. Commun.">
        <title>Genome assembly with in vitro proximity ligation data and whole-genome triplication in lettuce.</title>
        <authorList>
            <person name="Reyes-Chin-Wo S."/>
            <person name="Wang Z."/>
            <person name="Yang X."/>
            <person name="Kozik A."/>
            <person name="Arikit S."/>
            <person name="Song C."/>
            <person name="Xia L."/>
            <person name="Froenicke L."/>
            <person name="Lavelle D.O."/>
            <person name="Truco M.J."/>
            <person name="Xia R."/>
            <person name="Zhu S."/>
            <person name="Xu C."/>
            <person name="Xu H."/>
            <person name="Xu X."/>
            <person name="Cox K."/>
            <person name="Korf I."/>
            <person name="Meyers B.C."/>
            <person name="Michelmore R.W."/>
        </authorList>
    </citation>
    <scope>NUCLEOTIDE SEQUENCE [LARGE SCALE GENOMIC DNA]</scope>
    <source>
        <strain evidence="3">cv. Salinas</strain>
        <tissue evidence="2">Seedlings</tissue>
    </source>
</reference>
<dbReference type="Proteomes" id="UP000235145">
    <property type="component" value="Unassembled WGS sequence"/>
</dbReference>
<comment type="caution">
    <text evidence="2">The sequence shown here is derived from an EMBL/GenBank/DDBJ whole genome shotgun (WGS) entry which is preliminary data.</text>
</comment>
<gene>
    <name evidence="2" type="ORF">LSAT_V11C300137090</name>
</gene>
<evidence type="ECO:0000256" key="1">
    <source>
        <dbReference type="SAM" id="Phobius"/>
    </source>
</evidence>
<proteinExistence type="predicted"/>
<dbReference type="AlphaFoldDB" id="A0A9R1WA00"/>
<accession>A0A9R1WA00</accession>
<evidence type="ECO:0000313" key="3">
    <source>
        <dbReference type="Proteomes" id="UP000235145"/>
    </source>
</evidence>
<feature type="transmembrane region" description="Helical" evidence="1">
    <location>
        <begin position="20"/>
        <end position="40"/>
    </location>
</feature>
<keyword evidence="3" id="KW-1185">Reference proteome</keyword>
<organism evidence="2 3">
    <name type="scientific">Lactuca sativa</name>
    <name type="common">Garden lettuce</name>
    <dbReference type="NCBI Taxonomy" id="4236"/>
    <lineage>
        <taxon>Eukaryota</taxon>
        <taxon>Viridiplantae</taxon>
        <taxon>Streptophyta</taxon>
        <taxon>Embryophyta</taxon>
        <taxon>Tracheophyta</taxon>
        <taxon>Spermatophyta</taxon>
        <taxon>Magnoliopsida</taxon>
        <taxon>eudicotyledons</taxon>
        <taxon>Gunneridae</taxon>
        <taxon>Pentapetalae</taxon>
        <taxon>asterids</taxon>
        <taxon>campanulids</taxon>
        <taxon>Asterales</taxon>
        <taxon>Asteraceae</taxon>
        <taxon>Cichorioideae</taxon>
        <taxon>Cichorieae</taxon>
        <taxon>Lactucinae</taxon>
        <taxon>Lactuca</taxon>
    </lineage>
</organism>